<gene>
    <name evidence="2" type="ORF">A4R26_11895</name>
</gene>
<keyword evidence="3" id="KW-1185">Reference proteome</keyword>
<dbReference type="OrthoDB" id="3965347at2"/>
<reference evidence="3" key="1">
    <citation type="submission" date="2016-04" db="EMBL/GenBank/DDBJ databases">
        <authorList>
            <person name="Chen L."/>
            <person name="Zhuang W."/>
            <person name="Wang G."/>
        </authorList>
    </citation>
    <scope>NUCLEOTIDE SEQUENCE [LARGE SCALE GENOMIC DNA]</scope>
    <source>
        <strain evidence="3">208</strain>
    </source>
</reference>
<dbReference type="RefSeq" id="WP_081161162.1">
    <property type="nucleotide sequence ID" value="NZ_LWBP01000013.1"/>
</dbReference>
<evidence type="ECO:0000313" key="3">
    <source>
        <dbReference type="Proteomes" id="UP000192276"/>
    </source>
</evidence>
<feature type="domain" description="F5/8 type C" evidence="1">
    <location>
        <begin position="156"/>
        <end position="305"/>
    </location>
</feature>
<dbReference type="PROSITE" id="PS50022">
    <property type="entry name" value="FA58C_3"/>
    <property type="match status" value="1"/>
</dbReference>
<evidence type="ECO:0000313" key="2">
    <source>
        <dbReference type="EMBL" id="OQP67750.1"/>
    </source>
</evidence>
<name>A0A1V9GAZ5_9BACT</name>
<dbReference type="EMBL" id="LWBP01000013">
    <property type="protein sequence ID" value="OQP67750.1"/>
    <property type="molecule type" value="Genomic_DNA"/>
</dbReference>
<sequence>MTRYTYISAFLLAACSIACKKQLIDDPGQYSKLYMPQAVDYPAMRPLLMTDTLQYIVFGAAFGGVDDQSQLINVKFEVNPALVDSFNKKNGTAYAMLPAGSYIPDNLSTNISAGNESSTPLRFAIKTVGGLEVSKDYLLPISLVQTDAAIPVNENLRTTYFHIRGEYIEYNRPSWTLLETSSQESPNISLNAFDNNTTTVWHTQWKLAKPPHPHYLKVDMNATNSMHGFYFTGSNNTATGNPQKVHVDVSVDGSTWTNTGTFTFQNVYTKQTFYLNNPVPARYFRFVVDSSFANTHFTHLSEIGAF</sequence>
<dbReference type="InterPro" id="IPR000421">
    <property type="entry name" value="FA58C"/>
</dbReference>
<organism evidence="2 3">
    <name type="scientific">Niastella populi</name>
    <dbReference type="NCBI Taxonomy" id="550983"/>
    <lineage>
        <taxon>Bacteria</taxon>
        <taxon>Pseudomonadati</taxon>
        <taxon>Bacteroidota</taxon>
        <taxon>Chitinophagia</taxon>
        <taxon>Chitinophagales</taxon>
        <taxon>Chitinophagaceae</taxon>
        <taxon>Niastella</taxon>
    </lineage>
</organism>
<dbReference type="PROSITE" id="PS51257">
    <property type="entry name" value="PROKAR_LIPOPROTEIN"/>
    <property type="match status" value="1"/>
</dbReference>
<protein>
    <recommendedName>
        <fullName evidence="1">F5/8 type C domain-containing protein</fullName>
    </recommendedName>
</protein>
<proteinExistence type="predicted"/>
<dbReference type="Pfam" id="PF00754">
    <property type="entry name" value="F5_F8_type_C"/>
    <property type="match status" value="1"/>
</dbReference>
<dbReference type="Gene3D" id="2.60.40.1740">
    <property type="entry name" value="hypothetical protein (bacova_03559)"/>
    <property type="match status" value="1"/>
</dbReference>
<dbReference type="InterPro" id="IPR013728">
    <property type="entry name" value="BT_3987-like_N"/>
</dbReference>
<dbReference type="Pfam" id="PF08522">
    <property type="entry name" value="BT_3987-like_N"/>
    <property type="match status" value="1"/>
</dbReference>
<evidence type="ECO:0000259" key="1">
    <source>
        <dbReference type="PROSITE" id="PS50022"/>
    </source>
</evidence>
<dbReference type="Gene3D" id="2.60.120.260">
    <property type="entry name" value="Galactose-binding domain-like"/>
    <property type="match status" value="1"/>
</dbReference>
<comment type="caution">
    <text evidence="2">The sequence shown here is derived from an EMBL/GenBank/DDBJ whole genome shotgun (WGS) entry which is preliminary data.</text>
</comment>
<accession>A0A1V9GAZ5</accession>
<dbReference type="STRING" id="550983.A4R26_11895"/>
<dbReference type="Proteomes" id="UP000192276">
    <property type="component" value="Unassembled WGS sequence"/>
</dbReference>
<dbReference type="InterPro" id="IPR008979">
    <property type="entry name" value="Galactose-bd-like_sf"/>
</dbReference>
<dbReference type="SUPFAM" id="SSF49785">
    <property type="entry name" value="Galactose-binding domain-like"/>
    <property type="match status" value="1"/>
</dbReference>
<dbReference type="AlphaFoldDB" id="A0A1V9GAZ5"/>